<sequence length="483" mass="53790">MANEVSSQGLSILQQYRAWVDSDSGVTGDSRQGFFNDALIVLDTNVLLDLYRYTPDARKQVLDALNLVASRLWLPYQVGLEFVRGRRGVIADRTDRLQKAKNRLDQPLREAWKDVREALNGVKALLGTFAADEAGKAELDELINETSFKQLLDPWRQALCERIDKLKASQDIKIGDVSGGSDPVLPKVAALYSDRIGPPPDPDELRAHVERAVAYRFPNKIPPGYSDHEKPTALQAAGDYLLWEEMIKYAASAVNIERVLFVSADVKDDWYEPAGSGSDLRRPWPSLINEFRSRTNSDLLIMETKAFFEGVSEFLNAELTAETVEEISRTAESREDTDEDFNQMVTVTEAATLSPPADLPLLAYRAAHLSSSVIRAAIAESRHRLFQWWLIGVTLELGLREADLGELAVDLVAFATGDFPPAPDWVPGTSLPRGEFPAPSSTWIAPWLMQIIKSSPRADRSSLLRLAQRQLAQREKAGSVVIF</sequence>
<dbReference type="RefSeq" id="WP_344748843.1">
    <property type="nucleotide sequence ID" value="NZ_BAAAWW010000171.1"/>
</dbReference>
<evidence type="ECO:0000259" key="1">
    <source>
        <dbReference type="Pfam" id="PF18476"/>
    </source>
</evidence>
<evidence type="ECO:0000313" key="2">
    <source>
        <dbReference type="EMBL" id="MFB9677532.1"/>
    </source>
</evidence>
<name>A0ABV5TER2_9ACTN</name>
<dbReference type="InterPro" id="IPR041578">
    <property type="entry name" value="PIN_8"/>
</dbReference>
<dbReference type="Pfam" id="PF18476">
    <property type="entry name" value="PIN_8"/>
    <property type="match status" value="1"/>
</dbReference>
<gene>
    <name evidence="2" type="ORF">ACFFRH_18795</name>
</gene>
<evidence type="ECO:0000313" key="3">
    <source>
        <dbReference type="Proteomes" id="UP001589610"/>
    </source>
</evidence>
<protein>
    <submittedName>
        <fullName evidence="2">PIN-like domain-containing protein</fullName>
    </submittedName>
</protein>
<keyword evidence="3" id="KW-1185">Reference proteome</keyword>
<comment type="caution">
    <text evidence="2">The sequence shown here is derived from an EMBL/GenBank/DDBJ whole genome shotgun (WGS) entry which is preliminary data.</text>
</comment>
<proteinExistence type="predicted"/>
<dbReference type="Proteomes" id="UP001589610">
    <property type="component" value="Unassembled WGS sequence"/>
</dbReference>
<organism evidence="2 3">
    <name type="scientific">Streptosporangium vulgare</name>
    <dbReference type="NCBI Taxonomy" id="46190"/>
    <lineage>
        <taxon>Bacteria</taxon>
        <taxon>Bacillati</taxon>
        <taxon>Actinomycetota</taxon>
        <taxon>Actinomycetes</taxon>
        <taxon>Streptosporangiales</taxon>
        <taxon>Streptosporangiaceae</taxon>
        <taxon>Streptosporangium</taxon>
    </lineage>
</organism>
<accession>A0ABV5TER2</accession>
<dbReference type="EMBL" id="JBHMBS010000008">
    <property type="protein sequence ID" value="MFB9677532.1"/>
    <property type="molecule type" value="Genomic_DNA"/>
</dbReference>
<feature type="domain" description="PIN like" evidence="1">
    <location>
        <begin position="39"/>
        <end position="284"/>
    </location>
</feature>
<reference evidence="2 3" key="1">
    <citation type="submission" date="2024-09" db="EMBL/GenBank/DDBJ databases">
        <authorList>
            <person name="Sun Q."/>
            <person name="Mori K."/>
        </authorList>
    </citation>
    <scope>NUCLEOTIDE SEQUENCE [LARGE SCALE GENOMIC DNA]</scope>
    <source>
        <strain evidence="2 3">JCM 3028</strain>
    </source>
</reference>